<keyword evidence="2" id="KW-1185">Reference proteome</keyword>
<dbReference type="Gene3D" id="1.20.58.70">
    <property type="match status" value="1"/>
</dbReference>
<accession>A0A1D2M611</accession>
<reference evidence="1 2" key="1">
    <citation type="journal article" date="2016" name="Genome Biol. Evol.">
        <title>Gene Family Evolution Reflects Adaptation to Soil Environmental Stressors in the Genome of the Collembolan Orchesella cincta.</title>
        <authorList>
            <person name="Faddeeva-Vakhrusheva A."/>
            <person name="Derks M.F."/>
            <person name="Anvar S.Y."/>
            <person name="Agamennone V."/>
            <person name="Suring W."/>
            <person name="Smit S."/>
            <person name="van Straalen N.M."/>
            <person name="Roelofs D."/>
        </authorList>
    </citation>
    <scope>NUCLEOTIDE SEQUENCE [LARGE SCALE GENOMIC DNA]</scope>
    <source>
        <tissue evidence="1">Mixed pool</tissue>
    </source>
</reference>
<dbReference type="AlphaFoldDB" id="A0A1D2M611"/>
<evidence type="ECO:0000313" key="2">
    <source>
        <dbReference type="Proteomes" id="UP000094527"/>
    </source>
</evidence>
<protein>
    <submittedName>
        <fullName evidence="1">Uncharacterized protein</fullName>
    </submittedName>
</protein>
<sequence length="103" mass="11746">MSRDRLAEFYQKAKITGEEESQPPESFTLTNINDGLENAATVIEMPEPEEDDMHKIYMEVSDTTKMIEDLTTDVEKVKSLHSKILASAISDQRILVIFKIENL</sequence>
<name>A0A1D2M611_ORCCI</name>
<organism evidence="1 2">
    <name type="scientific">Orchesella cincta</name>
    <name type="common">Springtail</name>
    <name type="synonym">Podura cincta</name>
    <dbReference type="NCBI Taxonomy" id="48709"/>
    <lineage>
        <taxon>Eukaryota</taxon>
        <taxon>Metazoa</taxon>
        <taxon>Ecdysozoa</taxon>
        <taxon>Arthropoda</taxon>
        <taxon>Hexapoda</taxon>
        <taxon>Collembola</taxon>
        <taxon>Entomobryomorpha</taxon>
        <taxon>Entomobryoidea</taxon>
        <taxon>Orchesellidae</taxon>
        <taxon>Orchesellinae</taxon>
        <taxon>Orchesella</taxon>
    </lineage>
</organism>
<proteinExistence type="predicted"/>
<dbReference type="Proteomes" id="UP000094527">
    <property type="component" value="Unassembled WGS sequence"/>
</dbReference>
<evidence type="ECO:0000313" key="1">
    <source>
        <dbReference type="EMBL" id="ODM88403.1"/>
    </source>
</evidence>
<gene>
    <name evidence="1" type="ORF">Ocin01_18280</name>
</gene>
<comment type="caution">
    <text evidence="1">The sequence shown here is derived from an EMBL/GenBank/DDBJ whole genome shotgun (WGS) entry which is preliminary data.</text>
</comment>
<dbReference type="EMBL" id="LJIJ01003634">
    <property type="protein sequence ID" value="ODM88403.1"/>
    <property type="molecule type" value="Genomic_DNA"/>
</dbReference>